<sequence>MRISPRQLPSSGQATDRIRSEQSTRIIAQSPSSNKSFLSSERKQNEDLYGRPCGKERIRIIR</sequence>
<dbReference type="EMBL" id="CAOQHR010000010">
    <property type="protein sequence ID" value="CAI6339936.1"/>
    <property type="molecule type" value="Genomic_DNA"/>
</dbReference>
<comment type="caution">
    <text evidence="2">The sequence shown here is derived from an EMBL/GenBank/DDBJ whole genome shotgun (WGS) entry which is preliminary data.</text>
</comment>
<proteinExistence type="predicted"/>
<evidence type="ECO:0000256" key="1">
    <source>
        <dbReference type="SAM" id="MobiDB-lite"/>
    </source>
</evidence>
<feature type="compositionally biased region" description="Basic and acidic residues" evidence="1">
    <location>
        <begin position="40"/>
        <end position="50"/>
    </location>
</feature>
<feature type="compositionally biased region" description="Polar residues" evidence="1">
    <location>
        <begin position="23"/>
        <end position="39"/>
    </location>
</feature>
<feature type="region of interest" description="Disordered" evidence="1">
    <location>
        <begin position="1"/>
        <end position="50"/>
    </location>
</feature>
<accession>A0A9W4XVW1</accession>
<keyword evidence="3" id="KW-1185">Reference proteome</keyword>
<gene>
    <name evidence="2" type="ORF">PDIGIT_LOCUS13101</name>
</gene>
<protein>
    <submittedName>
        <fullName evidence="2">Uncharacterized protein</fullName>
    </submittedName>
</protein>
<reference evidence="2" key="1">
    <citation type="submission" date="2023-01" db="EMBL/GenBank/DDBJ databases">
        <authorList>
            <person name="Van Ghelder C."/>
            <person name="Rancurel C."/>
        </authorList>
    </citation>
    <scope>NUCLEOTIDE SEQUENCE</scope>
    <source>
        <strain evidence="2">CNCM I-4278</strain>
    </source>
</reference>
<name>A0A9W4XVW1_9PLEO</name>
<dbReference type="Proteomes" id="UP001152607">
    <property type="component" value="Unassembled WGS sequence"/>
</dbReference>
<organism evidence="2 3">
    <name type="scientific">Periconia digitata</name>
    <dbReference type="NCBI Taxonomy" id="1303443"/>
    <lineage>
        <taxon>Eukaryota</taxon>
        <taxon>Fungi</taxon>
        <taxon>Dikarya</taxon>
        <taxon>Ascomycota</taxon>
        <taxon>Pezizomycotina</taxon>
        <taxon>Dothideomycetes</taxon>
        <taxon>Pleosporomycetidae</taxon>
        <taxon>Pleosporales</taxon>
        <taxon>Massarineae</taxon>
        <taxon>Periconiaceae</taxon>
        <taxon>Periconia</taxon>
    </lineage>
</organism>
<dbReference type="AlphaFoldDB" id="A0A9W4XVW1"/>
<evidence type="ECO:0000313" key="3">
    <source>
        <dbReference type="Proteomes" id="UP001152607"/>
    </source>
</evidence>
<evidence type="ECO:0000313" key="2">
    <source>
        <dbReference type="EMBL" id="CAI6339936.1"/>
    </source>
</evidence>